<dbReference type="Pfam" id="PF01739">
    <property type="entry name" value="CheR"/>
    <property type="match status" value="1"/>
</dbReference>
<keyword evidence="8" id="KW-1185">Reference proteome</keyword>
<dbReference type="PANTHER" id="PTHR24422">
    <property type="entry name" value="CHEMOTAXIS PROTEIN METHYLTRANSFERASE"/>
    <property type="match status" value="1"/>
</dbReference>
<dbReference type="SMART" id="SM00138">
    <property type="entry name" value="MeTrc"/>
    <property type="match status" value="1"/>
</dbReference>
<name>A0ABY6YXY5_9BACL</name>
<evidence type="ECO:0000313" key="7">
    <source>
        <dbReference type="EMBL" id="WAH35103.1"/>
    </source>
</evidence>
<evidence type="ECO:0000256" key="1">
    <source>
        <dbReference type="ARBA" id="ARBA00001541"/>
    </source>
</evidence>
<comment type="catalytic activity">
    <reaction evidence="1">
        <text>L-glutamyl-[protein] + S-adenosyl-L-methionine = [protein]-L-glutamate 5-O-methyl ester + S-adenosyl-L-homocysteine</text>
        <dbReference type="Rhea" id="RHEA:24452"/>
        <dbReference type="Rhea" id="RHEA-COMP:10208"/>
        <dbReference type="Rhea" id="RHEA-COMP:10311"/>
        <dbReference type="ChEBI" id="CHEBI:29973"/>
        <dbReference type="ChEBI" id="CHEBI:57856"/>
        <dbReference type="ChEBI" id="CHEBI:59789"/>
        <dbReference type="ChEBI" id="CHEBI:82795"/>
        <dbReference type="EC" id="2.1.1.80"/>
    </reaction>
</comment>
<reference evidence="7" key="1">
    <citation type="submission" date="2022-08" db="EMBL/GenBank/DDBJ databases">
        <title>Alicyclobacillus dauci DSM2870, complete genome.</title>
        <authorList>
            <person name="Wang Q."/>
            <person name="Cai R."/>
            <person name="Wang Z."/>
        </authorList>
    </citation>
    <scope>NUCLEOTIDE SEQUENCE</scope>
    <source>
        <strain evidence="7">DSM 28700</strain>
    </source>
</reference>
<evidence type="ECO:0000256" key="2">
    <source>
        <dbReference type="ARBA" id="ARBA00012534"/>
    </source>
</evidence>
<dbReference type="InterPro" id="IPR029063">
    <property type="entry name" value="SAM-dependent_MTases_sf"/>
</dbReference>
<dbReference type="SUPFAM" id="SSF53335">
    <property type="entry name" value="S-adenosyl-L-methionine-dependent methyltransferases"/>
    <property type="match status" value="1"/>
</dbReference>
<dbReference type="RefSeq" id="WP_268041990.1">
    <property type="nucleotide sequence ID" value="NZ_CP104064.1"/>
</dbReference>
<dbReference type="Proteomes" id="UP001164803">
    <property type="component" value="Chromosome"/>
</dbReference>
<evidence type="ECO:0000256" key="4">
    <source>
        <dbReference type="ARBA" id="ARBA00022679"/>
    </source>
</evidence>
<dbReference type="Pfam" id="PF03705">
    <property type="entry name" value="CheR_N"/>
    <property type="match status" value="1"/>
</dbReference>
<dbReference type="SUPFAM" id="SSF47757">
    <property type="entry name" value="Chemotaxis receptor methyltransferase CheR, N-terminal domain"/>
    <property type="match status" value="1"/>
</dbReference>
<protein>
    <recommendedName>
        <fullName evidence="2">protein-glutamate O-methyltransferase</fullName>
        <ecNumber evidence="2">2.1.1.80</ecNumber>
    </recommendedName>
</protein>
<dbReference type="PANTHER" id="PTHR24422:SF19">
    <property type="entry name" value="CHEMOTAXIS PROTEIN METHYLTRANSFERASE"/>
    <property type="match status" value="1"/>
</dbReference>
<keyword evidence="5" id="KW-0949">S-adenosyl-L-methionine</keyword>
<dbReference type="InterPro" id="IPR050903">
    <property type="entry name" value="Bact_Chemotaxis_MeTrfase"/>
</dbReference>
<evidence type="ECO:0000259" key="6">
    <source>
        <dbReference type="PROSITE" id="PS50123"/>
    </source>
</evidence>
<dbReference type="InterPro" id="IPR022642">
    <property type="entry name" value="CheR_C"/>
</dbReference>
<evidence type="ECO:0000256" key="5">
    <source>
        <dbReference type="ARBA" id="ARBA00022691"/>
    </source>
</evidence>
<keyword evidence="3" id="KW-0489">Methyltransferase</keyword>
<dbReference type="InterPro" id="IPR022641">
    <property type="entry name" value="CheR_N"/>
</dbReference>
<dbReference type="EMBL" id="CP104064">
    <property type="protein sequence ID" value="WAH35103.1"/>
    <property type="molecule type" value="Genomic_DNA"/>
</dbReference>
<accession>A0ABY6YXY5</accession>
<dbReference type="PROSITE" id="PS50123">
    <property type="entry name" value="CHER"/>
    <property type="match status" value="1"/>
</dbReference>
<feature type="domain" description="CheR-type methyltransferase" evidence="6">
    <location>
        <begin position="1"/>
        <end position="251"/>
    </location>
</feature>
<evidence type="ECO:0000313" key="8">
    <source>
        <dbReference type="Proteomes" id="UP001164803"/>
    </source>
</evidence>
<gene>
    <name evidence="7" type="ORF">NZD86_12305</name>
</gene>
<dbReference type="PRINTS" id="PR00996">
    <property type="entry name" value="CHERMTFRASE"/>
</dbReference>
<dbReference type="InterPro" id="IPR000780">
    <property type="entry name" value="CheR_MeTrfase"/>
</dbReference>
<dbReference type="InterPro" id="IPR036804">
    <property type="entry name" value="CheR_N_sf"/>
</dbReference>
<proteinExistence type="predicted"/>
<dbReference type="Gene3D" id="1.10.155.10">
    <property type="entry name" value="Chemotaxis receptor methyltransferase CheR, N-terminal domain"/>
    <property type="match status" value="1"/>
</dbReference>
<keyword evidence="4" id="KW-0808">Transferase</keyword>
<evidence type="ECO:0000256" key="3">
    <source>
        <dbReference type="ARBA" id="ARBA00022603"/>
    </source>
</evidence>
<sequence length="251" mass="29544">MDEFEWFMDAFHQLTGIDLTQYKRPQMERRLTNLRDRRGFHDFPSYIRELGVRRELLDELLDKMTINVSEFFRNPERWEQLGQLLQNRKQPIKAWSAACSTGEEPYSLAMLLDYLGIKHDTILATDIDERVLAKAAQGNYDSMQLRGTDRSYRDKYFDVDGTKFQVKKQIRDQVEYRKHNLLSDSYPSGMDLIICRNVLIYFTDDTKQSILDKFTLSLRVGGLLFVGSTEQFFGLNLPHLKLVAPFTYEKQ</sequence>
<dbReference type="EC" id="2.1.1.80" evidence="2"/>
<organism evidence="7 8">
    <name type="scientific">Alicyclobacillus dauci</name>
    <dbReference type="NCBI Taxonomy" id="1475485"/>
    <lineage>
        <taxon>Bacteria</taxon>
        <taxon>Bacillati</taxon>
        <taxon>Bacillota</taxon>
        <taxon>Bacilli</taxon>
        <taxon>Bacillales</taxon>
        <taxon>Alicyclobacillaceae</taxon>
        <taxon>Alicyclobacillus</taxon>
    </lineage>
</organism>
<dbReference type="Gene3D" id="3.40.50.150">
    <property type="entry name" value="Vaccinia Virus protein VP39"/>
    <property type="match status" value="1"/>
</dbReference>